<keyword evidence="5 7" id="KW-1133">Transmembrane helix</keyword>
<keyword evidence="4 7" id="KW-0812">Transmembrane</keyword>
<comment type="caution">
    <text evidence="9">The sequence shown here is derived from an EMBL/GenBank/DDBJ whole genome shotgun (WGS) entry which is preliminary data.</text>
</comment>
<keyword evidence="10" id="KW-1185">Reference proteome</keyword>
<feature type="transmembrane region" description="Helical" evidence="7">
    <location>
        <begin position="77"/>
        <end position="97"/>
    </location>
</feature>
<dbReference type="GO" id="GO:0005886">
    <property type="term" value="C:plasma membrane"/>
    <property type="evidence" value="ECO:0007669"/>
    <property type="project" value="UniProtKB-SubCell"/>
</dbReference>
<dbReference type="Gene3D" id="1.20.1250.20">
    <property type="entry name" value="MFS general substrate transporter like domains"/>
    <property type="match status" value="1"/>
</dbReference>
<evidence type="ECO:0000313" key="10">
    <source>
        <dbReference type="Proteomes" id="UP000263377"/>
    </source>
</evidence>
<dbReference type="AlphaFoldDB" id="A0A373A5J2"/>
<feature type="transmembrane region" description="Helical" evidence="7">
    <location>
        <begin position="249"/>
        <end position="271"/>
    </location>
</feature>
<feature type="transmembrane region" description="Helical" evidence="7">
    <location>
        <begin position="141"/>
        <end position="165"/>
    </location>
</feature>
<keyword evidence="6 7" id="KW-0472">Membrane</keyword>
<dbReference type="PANTHER" id="PTHR23513">
    <property type="entry name" value="INTEGRAL MEMBRANE EFFLUX PROTEIN-RELATED"/>
    <property type="match status" value="1"/>
</dbReference>
<evidence type="ECO:0000259" key="8">
    <source>
        <dbReference type="PROSITE" id="PS50850"/>
    </source>
</evidence>
<evidence type="ECO:0000256" key="3">
    <source>
        <dbReference type="ARBA" id="ARBA00022475"/>
    </source>
</evidence>
<evidence type="ECO:0000256" key="1">
    <source>
        <dbReference type="ARBA" id="ARBA00004429"/>
    </source>
</evidence>
<keyword evidence="3" id="KW-1003">Cell membrane</keyword>
<dbReference type="InterPro" id="IPR010290">
    <property type="entry name" value="TM_effector"/>
</dbReference>
<feature type="domain" description="Major facilitator superfamily (MFS) profile" evidence="8">
    <location>
        <begin position="215"/>
        <end position="413"/>
    </location>
</feature>
<evidence type="ECO:0000256" key="2">
    <source>
        <dbReference type="ARBA" id="ARBA00022448"/>
    </source>
</evidence>
<feature type="transmembrane region" description="Helical" evidence="7">
    <location>
        <begin position="283"/>
        <end position="314"/>
    </location>
</feature>
<proteinExistence type="predicted"/>
<feature type="transmembrane region" description="Helical" evidence="7">
    <location>
        <begin position="221"/>
        <end position="243"/>
    </location>
</feature>
<evidence type="ECO:0000256" key="7">
    <source>
        <dbReference type="SAM" id="Phobius"/>
    </source>
</evidence>
<accession>A0A373A5J2</accession>
<protein>
    <submittedName>
        <fullName evidence="9">MFS transporter</fullName>
    </submittedName>
</protein>
<sequence>MPSTAPWRSSRDFRLTWTSGTVTLLGSIFTMTAIPLQIAGLTGSPLAVGAVGAVELVPVILFGLYGGVLADRADRRTVALATEVALAALSALLLANALLGTPAVWPLYVAAGVAAAIQGIQQPSVEAMVPRLVPQDQLVAAGALLSLRWSIGGVAAPAAAGLLIATAGVPAAYLVDLGTFLLSIALLARVRPVPSERDAEAPQLTEFLDGARYAARRPDLVGTYLADLAATVFALPTALFPFLAAESDATWALGLLYSAGAAGSLIAAATGGWAERVHRHGRLVLLSAALVGAATAAAAFAPGLWAVLLCLTVAGGAHWVGDTFRSAIWNQSIPDELRGRAAGLEMLIGSAGPALGDLRAGGLAARQGIRAALRTGGLLCLGSSAAVSAALPALWRYDQRAHRTGPAAPEPTP</sequence>
<reference evidence="9 10" key="1">
    <citation type="submission" date="2018-08" db="EMBL/GenBank/DDBJ databases">
        <title>Diversity &amp; Physiological Properties of Lignin-Decomposing Actinobacteria from Soil.</title>
        <authorList>
            <person name="Roh S.G."/>
            <person name="Kim S.B."/>
        </authorList>
    </citation>
    <scope>NUCLEOTIDE SEQUENCE [LARGE SCALE GENOMIC DNA]</scope>
    <source>
        <strain evidence="9 10">MMS17-GH009</strain>
    </source>
</reference>
<dbReference type="PROSITE" id="PS50850">
    <property type="entry name" value="MFS"/>
    <property type="match status" value="1"/>
</dbReference>
<evidence type="ECO:0000256" key="4">
    <source>
        <dbReference type="ARBA" id="ARBA00022692"/>
    </source>
</evidence>
<dbReference type="PANTHER" id="PTHR23513:SF9">
    <property type="entry name" value="ENTEROBACTIN EXPORTER ENTS"/>
    <property type="match status" value="1"/>
</dbReference>
<dbReference type="Proteomes" id="UP000263377">
    <property type="component" value="Unassembled WGS sequence"/>
</dbReference>
<dbReference type="InterPro" id="IPR036259">
    <property type="entry name" value="MFS_trans_sf"/>
</dbReference>
<organism evidence="9 10">
    <name type="scientific">Kitasatospora xanthocidica</name>
    <dbReference type="NCBI Taxonomy" id="83382"/>
    <lineage>
        <taxon>Bacteria</taxon>
        <taxon>Bacillati</taxon>
        <taxon>Actinomycetota</taxon>
        <taxon>Actinomycetes</taxon>
        <taxon>Kitasatosporales</taxon>
        <taxon>Streptomycetaceae</taxon>
        <taxon>Kitasatospora</taxon>
    </lineage>
</organism>
<dbReference type="CDD" id="cd06173">
    <property type="entry name" value="MFS_MefA_like"/>
    <property type="match status" value="1"/>
</dbReference>
<gene>
    <name evidence="9" type="ORF">DR950_08415</name>
</gene>
<keyword evidence="2" id="KW-0813">Transport</keyword>
<dbReference type="Pfam" id="PF05977">
    <property type="entry name" value="MFS_3"/>
    <property type="match status" value="1"/>
</dbReference>
<feature type="transmembrane region" description="Helical" evidence="7">
    <location>
        <begin position="21"/>
        <end position="40"/>
    </location>
</feature>
<feature type="transmembrane region" description="Helical" evidence="7">
    <location>
        <begin position="46"/>
        <end position="65"/>
    </location>
</feature>
<dbReference type="SUPFAM" id="SSF103473">
    <property type="entry name" value="MFS general substrate transporter"/>
    <property type="match status" value="1"/>
</dbReference>
<dbReference type="EMBL" id="QVIG01000001">
    <property type="protein sequence ID" value="RGD62735.1"/>
    <property type="molecule type" value="Genomic_DNA"/>
</dbReference>
<dbReference type="GO" id="GO:0022857">
    <property type="term" value="F:transmembrane transporter activity"/>
    <property type="evidence" value="ECO:0007669"/>
    <property type="project" value="InterPro"/>
</dbReference>
<evidence type="ECO:0000256" key="5">
    <source>
        <dbReference type="ARBA" id="ARBA00022989"/>
    </source>
</evidence>
<evidence type="ECO:0000313" key="9">
    <source>
        <dbReference type="EMBL" id="RGD62735.1"/>
    </source>
</evidence>
<comment type="subcellular location">
    <subcellularLocation>
        <location evidence="1">Cell inner membrane</location>
        <topology evidence="1">Multi-pass membrane protein</topology>
    </subcellularLocation>
</comment>
<dbReference type="InterPro" id="IPR020846">
    <property type="entry name" value="MFS_dom"/>
</dbReference>
<name>A0A373A5J2_9ACTN</name>
<evidence type="ECO:0000256" key="6">
    <source>
        <dbReference type="ARBA" id="ARBA00023136"/>
    </source>
</evidence>